<accession>A0A4Z0P6A5</accession>
<proteinExistence type="predicted"/>
<gene>
    <name evidence="1" type="ORF">EU556_08700</name>
</gene>
<evidence type="ECO:0000313" key="1">
    <source>
        <dbReference type="EMBL" id="TGE07821.1"/>
    </source>
</evidence>
<dbReference type="EMBL" id="SRLA01000002">
    <property type="protein sequence ID" value="TGE07821.1"/>
    <property type="molecule type" value="Genomic_DNA"/>
</dbReference>
<dbReference type="OrthoDB" id="886961at2"/>
<evidence type="ECO:0000313" key="2">
    <source>
        <dbReference type="Proteomes" id="UP000298337"/>
    </source>
</evidence>
<name>A0A4Z0P6A5_9BACT</name>
<protein>
    <submittedName>
        <fullName evidence="1">Uncharacterized protein</fullName>
    </submittedName>
</protein>
<reference evidence="1 2" key="1">
    <citation type="submission" date="2019-04" db="EMBL/GenBank/DDBJ databases">
        <authorList>
            <person name="Feng G."/>
            <person name="Zhang J."/>
            <person name="Zhu H."/>
        </authorList>
    </citation>
    <scope>NUCLEOTIDE SEQUENCE [LARGE SCALE GENOMIC DNA]</scope>
    <source>
        <strain evidence="1 2">92R-1</strain>
    </source>
</reference>
<dbReference type="RefSeq" id="WP_135433260.1">
    <property type="nucleotide sequence ID" value="NZ_SRLA01000002.1"/>
</dbReference>
<dbReference type="AlphaFoldDB" id="A0A4Z0P6A5"/>
<comment type="caution">
    <text evidence="1">The sequence shown here is derived from an EMBL/GenBank/DDBJ whole genome shotgun (WGS) entry which is preliminary data.</text>
</comment>
<sequence>MYSEKQADSISEPGAVKQVSWEALQSSAAELPTVPGKRDKLAIKLVSTATKLRPLFELLEKIQPHLENDSVFSSRREKISTQLAIVRAQLKLEQPKHRAVAEAFHMLGEFVREEAREVTKDEVKESAKRFVLATVKNAPSLIAAARQAGVLH</sequence>
<dbReference type="Proteomes" id="UP000298337">
    <property type="component" value="Unassembled WGS sequence"/>
</dbReference>
<keyword evidence="2" id="KW-1185">Reference proteome</keyword>
<organism evidence="1 2">
    <name type="scientific">Hymenobacter fodinae</name>
    <dbReference type="NCBI Taxonomy" id="2510796"/>
    <lineage>
        <taxon>Bacteria</taxon>
        <taxon>Pseudomonadati</taxon>
        <taxon>Bacteroidota</taxon>
        <taxon>Cytophagia</taxon>
        <taxon>Cytophagales</taxon>
        <taxon>Hymenobacteraceae</taxon>
        <taxon>Hymenobacter</taxon>
    </lineage>
</organism>